<feature type="region of interest" description="Disordered" evidence="5">
    <location>
        <begin position="1"/>
        <end position="52"/>
    </location>
</feature>
<dbReference type="RefSeq" id="WP_243736081.1">
    <property type="nucleotide sequence ID" value="NZ_SNYA01000005.1"/>
</dbReference>
<dbReference type="Pfam" id="PF00005">
    <property type="entry name" value="ABC_tran"/>
    <property type="match status" value="2"/>
</dbReference>
<organism evidence="7 8">
    <name type="scientific">Leucobacter luti</name>
    <dbReference type="NCBI Taxonomy" id="340320"/>
    <lineage>
        <taxon>Bacteria</taxon>
        <taxon>Bacillati</taxon>
        <taxon>Actinomycetota</taxon>
        <taxon>Actinomycetes</taxon>
        <taxon>Micrococcales</taxon>
        <taxon>Microbacteriaceae</taxon>
        <taxon>Leucobacter</taxon>
    </lineage>
</organism>
<keyword evidence="4 7" id="KW-0067">ATP-binding</keyword>
<dbReference type="Pfam" id="PF08352">
    <property type="entry name" value="oligo_HPY"/>
    <property type="match status" value="2"/>
</dbReference>
<name>A0A4R6RZA6_9MICO</name>
<evidence type="ECO:0000256" key="2">
    <source>
        <dbReference type="ARBA" id="ARBA00022448"/>
    </source>
</evidence>
<evidence type="ECO:0000256" key="5">
    <source>
        <dbReference type="SAM" id="MobiDB-lite"/>
    </source>
</evidence>
<dbReference type="InterPro" id="IPR050319">
    <property type="entry name" value="ABC_transp_ATP-bind"/>
</dbReference>
<evidence type="ECO:0000313" key="8">
    <source>
        <dbReference type="Proteomes" id="UP000295601"/>
    </source>
</evidence>
<feature type="compositionally biased region" description="Low complexity" evidence="5">
    <location>
        <begin position="41"/>
        <end position="52"/>
    </location>
</feature>
<sequence>MTHPPVAPDSGAGSEPGTGTGASPAAGSGTGTGTGTGSSPGSGLSASAVSAPGSTHAAHPALLVRGLTVELPDGTPVLANLDLTVSGGECLAIVGASGAGKSVLARTLLGLTQERRRWNVRSESFTIAGQELRRASPRRWRTVRGTAVGLVLQDALQSLDPLRTIAAEVGEALRIRGVRGAERRAAVITALAAAGLPDGEARLRQRSGELSGGMRQRALIASALAANPALIVADEPTTALDSATAAHVLASFRRIRDRGTALVLISHDLSAVARVADRIAVLHDGRIVESGQAQQLLEHPQHAATRALVAAIPRGPKPTPAPSATRGEAEPELLRLTGAVREFASPSGGTVGLRGVDLSLHRGEAVGVVGESGAGKTTLARILAGAEALDSGELARVVPSTRVRLIPQDPFATFDPRWRVDRILRASLRPGADARPAELLRRVGLGPEFLTRRPASLSGGQRQRIAIARALAAQPDVLVCDEPVSALDMVTQAGILDLLRDLQAREGVALVFVSHDLAAVRTVSDRTLIMRDGHVVEAGPTEHVFSAPQHPFTRELIAAAGHSV</sequence>
<dbReference type="EMBL" id="SNYA01000005">
    <property type="protein sequence ID" value="TDP91685.1"/>
    <property type="molecule type" value="Genomic_DNA"/>
</dbReference>
<keyword evidence="3" id="KW-0547">Nucleotide-binding</keyword>
<dbReference type="Proteomes" id="UP000295601">
    <property type="component" value="Unassembled WGS sequence"/>
</dbReference>
<dbReference type="PANTHER" id="PTHR43776">
    <property type="entry name" value="TRANSPORT ATP-BINDING PROTEIN"/>
    <property type="match status" value="1"/>
</dbReference>
<feature type="domain" description="ABC transporter" evidence="6">
    <location>
        <begin position="62"/>
        <end position="309"/>
    </location>
</feature>
<feature type="domain" description="ABC transporter" evidence="6">
    <location>
        <begin position="334"/>
        <end position="557"/>
    </location>
</feature>
<proteinExistence type="inferred from homology"/>
<dbReference type="PROSITE" id="PS00211">
    <property type="entry name" value="ABC_TRANSPORTER_1"/>
    <property type="match status" value="2"/>
</dbReference>
<reference evidence="7 8" key="1">
    <citation type="submission" date="2019-03" db="EMBL/GenBank/DDBJ databases">
        <title>Genomic analyses of the natural microbiome of Caenorhabditis elegans.</title>
        <authorList>
            <person name="Samuel B."/>
        </authorList>
    </citation>
    <scope>NUCLEOTIDE SEQUENCE [LARGE SCALE GENOMIC DNA]</scope>
    <source>
        <strain evidence="7 8">JUb18</strain>
    </source>
</reference>
<dbReference type="InterPro" id="IPR013563">
    <property type="entry name" value="Oligopep_ABC_C"/>
</dbReference>
<dbReference type="SMART" id="SM00382">
    <property type="entry name" value="AAA"/>
    <property type="match status" value="2"/>
</dbReference>
<dbReference type="AlphaFoldDB" id="A0A4R6RZA6"/>
<accession>A0A4R6RZA6</accession>
<dbReference type="GO" id="GO:0055085">
    <property type="term" value="P:transmembrane transport"/>
    <property type="evidence" value="ECO:0007669"/>
    <property type="project" value="UniProtKB-ARBA"/>
</dbReference>
<dbReference type="GO" id="GO:0005524">
    <property type="term" value="F:ATP binding"/>
    <property type="evidence" value="ECO:0007669"/>
    <property type="project" value="UniProtKB-KW"/>
</dbReference>
<dbReference type="InterPro" id="IPR003593">
    <property type="entry name" value="AAA+_ATPase"/>
</dbReference>
<evidence type="ECO:0000256" key="1">
    <source>
        <dbReference type="ARBA" id="ARBA00005417"/>
    </source>
</evidence>
<dbReference type="SUPFAM" id="SSF52540">
    <property type="entry name" value="P-loop containing nucleoside triphosphate hydrolases"/>
    <property type="match status" value="2"/>
</dbReference>
<protein>
    <submittedName>
        <fullName evidence="7">Peptide/nickel transport system ATP-binding protein</fullName>
    </submittedName>
</protein>
<dbReference type="PANTHER" id="PTHR43776:SF7">
    <property type="entry name" value="D,D-DIPEPTIDE TRANSPORT ATP-BINDING PROTEIN DDPF-RELATED"/>
    <property type="match status" value="1"/>
</dbReference>
<dbReference type="InterPro" id="IPR027417">
    <property type="entry name" value="P-loop_NTPase"/>
</dbReference>
<comment type="similarity">
    <text evidence="1">Belongs to the ABC transporter superfamily.</text>
</comment>
<dbReference type="GO" id="GO:0015833">
    <property type="term" value="P:peptide transport"/>
    <property type="evidence" value="ECO:0007669"/>
    <property type="project" value="InterPro"/>
</dbReference>
<comment type="caution">
    <text evidence="7">The sequence shown here is derived from an EMBL/GenBank/DDBJ whole genome shotgun (WGS) entry which is preliminary data.</text>
</comment>
<keyword evidence="8" id="KW-1185">Reference proteome</keyword>
<feature type="compositionally biased region" description="Gly residues" evidence="5">
    <location>
        <begin position="28"/>
        <end position="40"/>
    </location>
</feature>
<dbReference type="PROSITE" id="PS50893">
    <property type="entry name" value="ABC_TRANSPORTER_2"/>
    <property type="match status" value="2"/>
</dbReference>
<dbReference type="CDD" id="cd03257">
    <property type="entry name" value="ABC_NikE_OppD_transporters"/>
    <property type="match status" value="2"/>
</dbReference>
<dbReference type="GO" id="GO:0016887">
    <property type="term" value="F:ATP hydrolysis activity"/>
    <property type="evidence" value="ECO:0007669"/>
    <property type="project" value="InterPro"/>
</dbReference>
<keyword evidence="2" id="KW-0813">Transport</keyword>
<dbReference type="InterPro" id="IPR017871">
    <property type="entry name" value="ABC_transporter-like_CS"/>
</dbReference>
<evidence type="ECO:0000256" key="3">
    <source>
        <dbReference type="ARBA" id="ARBA00022741"/>
    </source>
</evidence>
<gene>
    <name evidence="7" type="ORF">EDF62_2304</name>
</gene>
<dbReference type="Gene3D" id="3.40.50.300">
    <property type="entry name" value="P-loop containing nucleotide triphosphate hydrolases"/>
    <property type="match status" value="2"/>
</dbReference>
<evidence type="ECO:0000259" key="6">
    <source>
        <dbReference type="PROSITE" id="PS50893"/>
    </source>
</evidence>
<dbReference type="InterPro" id="IPR003439">
    <property type="entry name" value="ABC_transporter-like_ATP-bd"/>
</dbReference>
<evidence type="ECO:0000313" key="7">
    <source>
        <dbReference type="EMBL" id="TDP91685.1"/>
    </source>
</evidence>
<evidence type="ECO:0000256" key="4">
    <source>
        <dbReference type="ARBA" id="ARBA00022840"/>
    </source>
</evidence>